<evidence type="ECO:0000313" key="5">
    <source>
        <dbReference type="EMBL" id="PSV12861.1"/>
    </source>
</evidence>
<organism evidence="5 6">
    <name type="scientific">Photobacterium leiognathi subsp. mandapamensis</name>
    <name type="common">Photobacterium mandapamensis</name>
    <dbReference type="NCBI Taxonomy" id="48408"/>
    <lineage>
        <taxon>Bacteria</taxon>
        <taxon>Pseudomonadati</taxon>
        <taxon>Pseudomonadota</taxon>
        <taxon>Gammaproteobacteria</taxon>
        <taxon>Vibrionales</taxon>
        <taxon>Vibrionaceae</taxon>
        <taxon>Photobacterium</taxon>
    </lineage>
</organism>
<dbReference type="PROSITE" id="PS50206">
    <property type="entry name" value="RHODANESE_3"/>
    <property type="match status" value="3"/>
</dbReference>
<dbReference type="AlphaFoldDB" id="A0A2T3KYH7"/>
<evidence type="ECO:0000259" key="4">
    <source>
        <dbReference type="PROSITE" id="PS50206"/>
    </source>
</evidence>
<evidence type="ECO:0000256" key="2">
    <source>
        <dbReference type="ARBA" id="ARBA00022737"/>
    </source>
</evidence>
<feature type="domain" description="Rhodanese" evidence="4">
    <location>
        <begin position="170"/>
        <end position="276"/>
    </location>
</feature>
<dbReference type="PANTHER" id="PTHR11364:SF27">
    <property type="entry name" value="SULFURTRANSFERASE"/>
    <property type="match status" value="1"/>
</dbReference>
<keyword evidence="3" id="KW-0732">Signal</keyword>
<dbReference type="EMBL" id="PYNS01000002">
    <property type="protein sequence ID" value="PSV12861.1"/>
    <property type="molecule type" value="Genomic_DNA"/>
</dbReference>
<sequence>MRSLNQLFVTCLLAISTSCFAHADTTTPITTFKQLAHQQQTNPDIQVIDCRDSNYFNGWPQGNATRGGHIPNTINIDSKWLTLLTPEQLTTFIKNRGLSPTKPTVLYCGGNGVSAMQKALKQQGFTSTSGITEPVTDYSGKLQKLANFEHLVSAKWVDQLINHKQPLYAPQHGYKIVEVEWGPPSTYLLSHIPGSLYVNTNDIESKPWWNKVSNADLKKVINDLGIRYNTTVIVYARNNMSAARFANFLMYAGVQDVRLLNGGWNAWVSAGYPTQAFINENHDDVSFGKTIPANPQYLTDLQQAKALLQQPRDSHSLVSIRTWQEYIGNTSGYDYIKPKGRIKGAKWGHAGSDSYHMQDFNNPDGTMKSGALIAKQWAKWDIKPTQQVAFFCGTGWRASEAFFYAYVMGWKNISVFDGGWYQWSADKNNPISQGVPDHTPYSAH</sequence>
<keyword evidence="1 5" id="KW-0808">Transferase</keyword>
<reference evidence="5 6" key="1">
    <citation type="submission" date="2018-03" db="EMBL/GenBank/DDBJ databases">
        <title>Whole genome sequencing of Histamine producing bacteria.</title>
        <authorList>
            <person name="Butler K."/>
        </authorList>
    </citation>
    <scope>NUCLEOTIDE SEQUENCE [LARGE SCALE GENOMIC DNA]</scope>
    <source>
        <strain evidence="5 6">Res.4.1</strain>
    </source>
</reference>
<feature type="domain" description="Rhodanese" evidence="4">
    <location>
        <begin position="328"/>
        <end position="432"/>
    </location>
</feature>
<dbReference type="RefSeq" id="WP_107184320.1">
    <property type="nucleotide sequence ID" value="NZ_CP131575.1"/>
</dbReference>
<dbReference type="PANTHER" id="PTHR11364">
    <property type="entry name" value="THIOSULFATE SULFERTANSFERASE"/>
    <property type="match status" value="1"/>
</dbReference>
<dbReference type="GO" id="GO:0004792">
    <property type="term" value="F:thiosulfate-cyanide sulfurtransferase activity"/>
    <property type="evidence" value="ECO:0007669"/>
    <property type="project" value="TreeGrafter"/>
</dbReference>
<gene>
    <name evidence="5" type="ORF">C0W93_03880</name>
</gene>
<comment type="caution">
    <text evidence="5">The sequence shown here is derived from an EMBL/GenBank/DDBJ whole genome shotgun (WGS) entry which is preliminary data.</text>
</comment>
<dbReference type="CDD" id="cd01448">
    <property type="entry name" value="TST_Repeat_1"/>
    <property type="match status" value="1"/>
</dbReference>
<dbReference type="SUPFAM" id="SSF52821">
    <property type="entry name" value="Rhodanese/Cell cycle control phosphatase"/>
    <property type="match status" value="3"/>
</dbReference>
<protein>
    <submittedName>
        <fullName evidence="5">Sulfurtransferase</fullName>
    </submittedName>
</protein>
<evidence type="ECO:0000313" key="6">
    <source>
        <dbReference type="Proteomes" id="UP000240530"/>
    </source>
</evidence>
<accession>A0A2T3KYH7</accession>
<evidence type="ECO:0000256" key="1">
    <source>
        <dbReference type="ARBA" id="ARBA00022679"/>
    </source>
</evidence>
<feature type="chain" id="PRO_5015408306" evidence="3">
    <location>
        <begin position="24"/>
        <end position="444"/>
    </location>
</feature>
<dbReference type="CDD" id="cd01449">
    <property type="entry name" value="TST_Repeat_2"/>
    <property type="match status" value="1"/>
</dbReference>
<dbReference type="SMART" id="SM00450">
    <property type="entry name" value="RHOD"/>
    <property type="match status" value="3"/>
</dbReference>
<name>A0A2T3KYH7_PHOLD</name>
<proteinExistence type="predicted"/>
<dbReference type="Pfam" id="PF00581">
    <property type="entry name" value="Rhodanese"/>
    <property type="match status" value="3"/>
</dbReference>
<dbReference type="Gene3D" id="3.40.250.10">
    <property type="entry name" value="Rhodanese-like domain"/>
    <property type="match status" value="3"/>
</dbReference>
<dbReference type="InterPro" id="IPR045078">
    <property type="entry name" value="TST/MPST-like"/>
</dbReference>
<dbReference type="PROSITE" id="PS51257">
    <property type="entry name" value="PROKAR_LIPOPROTEIN"/>
    <property type="match status" value="1"/>
</dbReference>
<dbReference type="InterPro" id="IPR001763">
    <property type="entry name" value="Rhodanese-like_dom"/>
</dbReference>
<dbReference type="InterPro" id="IPR036873">
    <property type="entry name" value="Rhodanese-like_dom_sf"/>
</dbReference>
<evidence type="ECO:0000256" key="3">
    <source>
        <dbReference type="SAM" id="SignalP"/>
    </source>
</evidence>
<dbReference type="Proteomes" id="UP000240530">
    <property type="component" value="Unassembled WGS sequence"/>
</dbReference>
<keyword evidence="2" id="KW-0677">Repeat</keyword>
<feature type="domain" description="Rhodanese" evidence="4">
    <location>
        <begin position="41"/>
        <end position="154"/>
    </location>
</feature>
<feature type="signal peptide" evidence="3">
    <location>
        <begin position="1"/>
        <end position="23"/>
    </location>
</feature>